<dbReference type="PANTHER" id="PTHR45799:SF1">
    <property type="entry name" value="RETICULON-4"/>
    <property type="match status" value="1"/>
</dbReference>
<evidence type="ECO:0000256" key="8">
    <source>
        <dbReference type="SAM" id="MobiDB-lite"/>
    </source>
</evidence>
<dbReference type="InterPro" id="IPR046964">
    <property type="entry name" value="RTN1-4"/>
</dbReference>
<feature type="domain" description="Reticulon" evidence="9">
    <location>
        <begin position="628"/>
        <end position="815"/>
    </location>
</feature>
<keyword evidence="5 7" id="KW-0472">Membrane</keyword>
<dbReference type="InterPro" id="IPR003388">
    <property type="entry name" value="Reticulon"/>
</dbReference>
<dbReference type="FunFam" id="1.20.5.2480:FF:000001">
    <property type="entry name" value="Reticulon"/>
    <property type="match status" value="1"/>
</dbReference>
<keyword evidence="11" id="KW-1185">Reference proteome</keyword>
<evidence type="ECO:0000256" key="2">
    <source>
        <dbReference type="ARBA" id="ARBA00022692"/>
    </source>
</evidence>
<feature type="region of interest" description="Disordered" evidence="8">
    <location>
        <begin position="580"/>
        <end position="621"/>
    </location>
</feature>
<dbReference type="AlphaFoldDB" id="A0A8J6FCJ2"/>
<evidence type="ECO:0000256" key="6">
    <source>
        <dbReference type="ARBA" id="ARBA00037306"/>
    </source>
</evidence>
<organism evidence="10 11">
    <name type="scientific">Eleutherodactylus coqui</name>
    <name type="common">Puerto Rican coqui</name>
    <dbReference type="NCBI Taxonomy" id="57060"/>
    <lineage>
        <taxon>Eukaryota</taxon>
        <taxon>Metazoa</taxon>
        <taxon>Chordata</taxon>
        <taxon>Craniata</taxon>
        <taxon>Vertebrata</taxon>
        <taxon>Euteleostomi</taxon>
        <taxon>Amphibia</taxon>
        <taxon>Batrachia</taxon>
        <taxon>Anura</taxon>
        <taxon>Neobatrachia</taxon>
        <taxon>Hyloidea</taxon>
        <taxon>Eleutherodactylidae</taxon>
        <taxon>Eleutherodactylinae</taxon>
        <taxon>Eleutherodactylus</taxon>
        <taxon>Eleutherodactylus</taxon>
    </lineage>
</organism>
<dbReference type="PANTHER" id="PTHR45799">
    <property type="entry name" value="RETICULON-LIKE PROTEIN"/>
    <property type="match status" value="1"/>
</dbReference>
<evidence type="ECO:0000256" key="3">
    <source>
        <dbReference type="ARBA" id="ARBA00022824"/>
    </source>
</evidence>
<dbReference type="GO" id="GO:0005789">
    <property type="term" value="C:endoplasmic reticulum membrane"/>
    <property type="evidence" value="ECO:0007669"/>
    <property type="project" value="UniProtKB-SubCell"/>
</dbReference>
<evidence type="ECO:0000313" key="10">
    <source>
        <dbReference type="EMBL" id="KAG9484290.1"/>
    </source>
</evidence>
<feature type="transmembrane region" description="Helical" evidence="7">
    <location>
        <begin position="732"/>
        <end position="751"/>
    </location>
</feature>
<dbReference type="GO" id="GO:0030182">
    <property type="term" value="P:neuron differentiation"/>
    <property type="evidence" value="ECO:0007669"/>
    <property type="project" value="TreeGrafter"/>
</dbReference>
<comment type="subcellular location">
    <subcellularLocation>
        <location evidence="1 7">Endoplasmic reticulum membrane</location>
        <topology evidence="1 7">Multi-pass membrane protein</topology>
    </subcellularLocation>
</comment>
<reference evidence="10" key="1">
    <citation type="thesis" date="2020" institute="ProQuest LLC" country="789 East Eisenhower Parkway, Ann Arbor, MI, USA">
        <title>Comparative Genomics and Chromosome Evolution.</title>
        <authorList>
            <person name="Mudd A.B."/>
        </authorList>
    </citation>
    <scope>NUCLEOTIDE SEQUENCE</scope>
    <source>
        <strain evidence="10">HN-11 Male</strain>
        <tissue evidence="10">Kidney and liver</tissue>
    </source>
</reference>
<evidence type="ECO:0000313" key="11">
    <source>
        <dbReference type="Proteomes" id="UP000770717"/>
    </source>
</evidence>
<keyword evidence="2 7" id="KW-0812">Transmembrane</keyword>
<proteinExistence type="predicted"/>
<feature type="transmembrane region" description="Helical" evidence="7">
    <location>
        <begin position="757"/>
        <end position="778"/>
    </location>
</feature>
<evidence type="ECO:0000259" key="9">
    <source>
        <dbReference type="PROSITE" id="PS50845"/>
    </source>
</evidence>
<dbReference type="Gene3D" id="1.20.5.2480">
    <property type="match status" value="1"/>
</dbReference>
<protein>
    <recommendedName>
        <fullName evidence="7">Reticulon</fullName>
    </recommendedName>
</protein>
<accession>A0A8J6FCJ2</accession>
<dbReference type="Pfam" id="PF02453">
    <property type="entry name" value="Reticulon"/>
    <property type="match status" value="1"/>
</dbReference>
<dbReference type="GO" id="GO:0071787">
    <property type="term" value="P:endoplasmic reticulum tubular network formation"/>
    <property type="evidence" value="ECO:0007669"/>
    <property type="project" value="TreeGrafter"/>
</dbReference>
<dbReference type="OrthoDB" id="567788at2759"/>
<evidence type="ECO:0000256" key="1">
    <source>
        <dbReference type="ARBA" id="ARBA00004477"/>
    </source>
</evidence>
<keyword evidence="3 7" id="KW-0256">Endoplasmic reticulum</keyword>
<evidence type="ECO:0000256" key="5">
    <source>
        <dbReference type="ARBA" id="ARBA00023136"/>
    </source>
</evidence>
<feature type="region of interest" description="Disordered" evidence="8">
    <location>
        <begin position="448"/>
        <end position="475"/>
    </location>
</feature>
<sequence>MSRTIDFPKLGSAMEYSFSEVTGNKNASVAQEKMEDLFFSERGHTVEHPSYETGEHTKLYTQSAKEMFSGMLKSVGPPHEEFSDLKEGLDEQYVDFKPFASTMGHDLGFEPKEVTVDLKSNIAKLSFEPAVKLEEKYTEERDIDVSDDISPASPEGNSDYEMFAPLQQTNPFAFGGNQVSDNITDEKKMEELKSHVASSRLGSNVATVNPFLVDQEVYATTETVHGSKSEGLTPDIVQEAYESEVYDTGIPKLSYEPKIDLVQTAAKASQESMNPSVQNVALFEDTDAMSSPVLPDIVMETPVTSAPVGLGAVAPQPDVSPIGHVTPVNEEKLKFESEKPPSYEEAINKVRAKEQEQVSARVETVKKSPVEEPETSYISIACDLVKETIPEQLATDFSKALKNEFDSQFSSHFEESSPESEQSEPSYKLWEAEVISKEAANTMLATERSITPEKEPLSDAKWKEPSPGKLYLESSQPESYVSKNVSGIVAEEPVTQIPKLDKLLQMEEFGKAEYSKDFEKPSTVAPKKEVYTPPADKQVDIKAPKWLDDQILKEQPKVKEDMPVKEKTKVGSDKIVDLSKAGSKPSIKEEPFSKPLPPVKDTSFGTPADKDKKGGSPAAAPGNIRNSAVDLLYWRDIKKSGVVFGISLFLLLSLTVFSIVSVVAYIALGLLSISISFRIYKGVLQAIQKSDEGHPFKAYLDSNVTVSEDLVQKYCNVALSHVNCTIKEMRRLFLVEDLVDSLKFAVLMWVFTYIGALFNGLTLLILALISLFSIPVIYERHQTQIDRYLSLINTNVKNTSDLILSKIPGLKRKAD</sequence>
<feature type="transmembrane region" description="Helical" evidence="7">
    <location>
        <begin position="642"/>
        <end position="671"/>
    </location>
</feature>
<dbReference type="EMBL" id="WNTK01000005">
    <property type="protein sequence ID" value="KAG9484290.1"/>
    <property type="molecule type" value="Genomic_DNA"/>
</dbReference>
<comment type="caution">
    <text evidence="10">The sequence shown here is derived from an EMBL/GenBank/DDBJ whole genome shotgun (WGS) entry which is preliminary data.</text>
</comment>
<keyword evidence="4 7" id="KW-1133">Transmembrane helix</keyword>
<name>A0A8J6FCJ2_ELECQ</name>
<feature type="compositionally biased region" description="Basic and acidic residues" evidence="8">
    <location>
        <begin position="450"/>
        <end position="466"/>
    </location>
</feature>
<evidence type="ECO:0000256" key="7">
    <source>
        <dbReference type="RuleBase" id="RU210713"/>
    </source>
</evidence>
<dbReference type="Proteomes" id="UP000770717">
    <property type="component" value="Unassembled WGS sequence"/>
</dbReference>
<dbReference type="GO" id="GO:0014069">
    <property type="term" value="C:postsynaptic density"/>
    <property type="evidence" value="ECO:0007669"/>
    <property type="project" value="TreeGrafter"/>
</dbReference>
<dbReference type="PROSITE" id="PS50845">
    <property type="entry name" value="RETICULON"/>
    <property type="match status" value="1"/>
</dbReference>
<evidence type="ECO:0000256" key="4">
    <source>
        <dbReference type="ARBA" id="ARBA00022989"/>
    </source>
</evidence>
<gene>
    <name evidence="10" type="ORF">GDO78_009941</name>
</gene>
<dbReference type="GO" id="GO:0043005">
    <property type="term" value="C:neuron projection"/>
    <property type="evidence" value="ECO:0007669"/>
    <property type="project" value="TreeGrafter"/>
</dbReference>
<comment type="function">
    <text evidence="6">Inhibits amyloid precursor protein processing, probably by blocking BACE1 activity.</text>
</comment>
<dbReference type="GO" id="GO:0007420">
    <property type="term" value="P:brain development"/>
    <property type="evidence" value="ECO:0007669"/>
    <property type="project" value="TreeGrafter"/>
</dbReference>